<reference evidence="3" key="1">
    <citation type="journal article" date="2014" name="Int. J. Syst. Evol. Microbiol.">
        <title>Complete genome sequence of Corynebacterium casei LMG S-19264T (=DSM 44701T), isolated from a smear-ripened cheese.</title>
        <authorList>
            <consortium name="US DOE Joint Genome Institute (JGI-PGF)"/>
            <person name="Walter F."/>
            <person name="Albersmeier A."/>
            <person name="Kalinowski J."/>
            <person name="Ruckert C."/>
        </authorList>
    </citation>
    <scope>NUCLEOTIDE SEQUENCE</scope>
    <source>
        <strain evidence="3">JCM 14719</strain>
    </source>
</reference>
<comment type="caution">
    <text evidence="3">The sequence shown here is derived from an EMBL/GenBank/DDBJ whole genome shotgun (WGS) entry which is preliminary data.</text>
</comment>
<keyword evidence="4" id="KW-1185">Reference proteome</keyword>
<proteinExistence type="predicted"/>
<dbReference type="AlphaFoldDB" id="A0A8J3B5L7"/>
<dbReference type="RefSeq" id="WP_054668844.1">
    <property type="nucleotide sequence ID" value="NZ_BMOF01000009.1"/>
</dbReference>
<dbReference type="Pfam" id="PF00534">
    <property type="entry name" value="Glycos_transf_1"/>
    <property type="match status" value="1"/>
</dbReference>
<gene>
    <name evidence="3" type="ORF">GCM10007043_07080</name>
</gene>
<dbReference type="Pfam" id="PF13439">
    <property type="entry name" value="Glyco_transf_4"/>
    <property type="match status" value="1"/>
</dbReference>
<protein>
    <recommendedName>
        <fullName evidence="5">Glycosyltransferase family 4 protein</fullName>
    </recommendedName>
</protein>
<dbReference type="GO" id="GO:0016757">
    <property type="term" value="F:glycosyltransferase activity"/>
    <property type="evidence" value="ECO:0007669"/>
    <property type="project" value="InterPro"/>
</dbReference>
<dbReference type="InterPro" id="IPR028098">
    <property type="entry name" value="Glyco_trans_4-like_N"/>
</dbReference>
<reference evidence="3" key="2">
    <citation type="submission" date="2020-09" db="EMBL/GenBank/DDBJ databases">
        <authorList>
            <person name="Sun Q."/>
            <person name="Ohkuma M."/>
        </authorList>
    </citation>
    <scope>NUCLEOTIDE SEQUENCE</scope>
    <source>
        <strain evidence="3">JCM 14719</strain>
    </source>
</reference>
<sequence length="369" mass="42502">MRIAIVHDWLIVYAGAEKVLEQFLLLFPNADLFTLVDFLPKNQRDFIQNKKVYTSFIQSLPFARKKYRHYLPLMPLAIEQFDLSSYDLIISSSHAVAKGVITGPDQIHICYCHSPIRYAWDLQHQYLRESGLDKGIIGLIARWMLHRLRMWDVRTANGVDVFVANSKFIARRIWKTYRREAVVVYPPVDVEAFSLKMDKEDFYLTASRMVPYKKMDLIVEAFSRMPDKKLVVIGDGPDFEKVRSKAGPNIELLGYQPFDVLRDYMQRARAFIFAAEEDFGIAPVEAQACGTPVIAYGKGGVTETVLPGETGLFFEEQTPESLIKAVAEFEASIDCFDPKRIRKNAERFSVTRFRKEFSEVVEQVLKNMK</sequence>
<dbReference type="PANTHER" id="PTHR45947">
    <property type="entry name" value="SULFOQUINOVOSYL TRANSFERASE SQD2"/>
    <property type="match status" value="1"/>
</dbReference>
<evidence type="ECO:0000259" key="1">
    <source>
        <dbReference type="Pfam" id="PF00534"/>
    </source>
</evidence>
<feature type="domain" description="Glycosyl transferase family 1" evidence="1">
    <location>
        <begin position="195"/>
        <end position="346"/>
    </location>
</feature>
<dbReference type="InterPro" id="IPR001296">
    <property type="entry name" value="Glyco_trans_1"/>
</dbReference>
<organism evidence="3 4">
    <name type="scientific">Calditerricola satsumensis</name>
    <dbReference type="NCBI Taxonomy" id="373054"/>
    <lineage>
        <taxon>Bacteria</taxon>
        <taxon>Bacillati</taxon>
        <taxon>Bacillota</taxon>
        <taxon>Bacilli</taxon>
        <taxon>Bacillales</taxon>
        <taxon>Bacillaceae</taxon>
        <taxon>Calditerricola</taxon>
    </lineage>
</organism>
<evidence type="ECO:0000313" key="3">
    <source>
        <dbReference type="EMBL" id="GGJ95886.1"/>
    </source>
</evidence>
<dbReference type="SUPFAM" id="SSF53756">
    <property type="entry name" value="UDP-Glycosyltransferase/glycogen phosphorylase"/>
    <property type="match status" value="1"/>
</dbReference>
<dbReference type="Gene3D" id="3.40.50.2000">
    <property type="entry name" value="Glycogen Phosphorylase B"/>
    <property type="match status" value="1"/>
</dbReference>
<name>A0A8J3B5L7_9BACI</name>
<feature type="domain" description="Glycosyltransferase subfamily 4-like N-terminal" evidence="2">
    <location>
        <begin position="51"/>
        <end position="191"/>
    </location>
</feature>
<dbReference type="PANTHER" id="PTHR45947:SF3">
    <property type="entry name" value="SULFOQUINOVOSYL TRANSFERASE SQD2"/>
    <property type="match status" value="1"/>
</dbReference>
<accession>A0A8J3B5L7</accession>
<dbReference type="Proteomes" id="UP000637720">
    <property type="component" value="Unassembled WGS sequence"/>
</dbReference>
<evidence type="ECO:0000313" key="4">
    <source>
        <dbReference type="Proteomes" id="UP000637720"/>
    </source>
</evidence>
<dbReference type="CDD" id="cd03804">
    <property type="entry name" value="GT4_WbaZ-like"/>
    <property type="match status" value="1"/>
</dbReference>
<dbReference type="InterPro" id="IPR050194">
    <property type="entry name" value="Glycosyltransferase_grp1"/>
</dbReference>
<dbReference type="EMBL" id="BMOF01000009">
    <property type="protein sequence ID" value="GGJ95886.1"/>
    <property type="molecule type" value="Genomic_DNA"/>
</dbReference>
<evidence type="ECO:0000259" key="2">
    <source>
        <dbReference type="Pfam" id="PF13439"/>
    </source>
</evidence>
<evidence type="ECO:0008006" key="5">
    <source>
        <dbReference type="Google" id="ProtNLM"/>
    </source>
</evidence>